<keyword evidence="9" id="KW-1185">Reference proteome</keyword>
<comment type="caution">
    <text evidence="8">The sequence shown here is derived from an EMBL/GenBank/DDBJ whole genome shotgun (WGS) entry which is preliminary data.</text>
</comment>
<feature type="transmembrane region" description="Helical" evidence="6">
    <location>
        <begin position="101"/>
        <end position="118"/>
    </location>
</feature>
<evidence type="ECO:0000256" key="4">
    <source>
        <dbReference type="ARBA" id="ARBA00022989"/>
    </source>
</evidence>
<dbReference type="Proteomes" id="UP000241808">
    <property type="component" value="Unassembled WGS sequence"/>
</dbReference>
<evidence type="ECO:0000259" key="7">
    <source>
        <dbReference type="Pfam" id="PF00482"/>
    </source>
</evidence>
<keyword evidence="5 6" id="KW-0472">Membrane</keyword>
<feature type="transmembrane region" description="Helical" evidence="6">
    <location>
        <begin position="124"/>
        <end position="142"/>
    </location>
</feature>
<keyword evidence="3 6" id="KW-0812">Transmembrane</keyword>
<reference evidence="8 9" key="1">
    <citation type="submission" date="2018-04" db="EMBL/GenBank/DDBJ databases">
        <title>Genomic Encyclopedia of Archaeal and Bacterial Type Strains, Phase II (KMG-II): from individual species to whole genera.</title>
        <authorList>
            <person name="Goeker M."/>
        </authorList>
    </citation>
    <scope>NUCLEOTIDE SEQUENCE [LARGE SCALE GENOMIC DNA]</scope>
    <source>
        <strain evidence="8 9">DSM 25521</strain>
    </source>
</reference>
<feature type="domain" description="Type II secretion system protein GspF" evidence="7">
    <location>
        <begin position="163"/>
        <end position="286"/>
    </location>
</feature>
<comment type="subcellular location">
    <subcellularLocation>
        <location evidence="1">Cell membrane</location>
        <topology evidence="1">Multi-pass membrane protein</topology>
    </subcellularLocation>
</comment>
<evidence type="ECO:0000256" key="6">
    <source>
        <dbReference type="SAM" id="Phobius"/>
    </source>
</evidence>
<evidence type="ECO:0000313" key="8">
    <source>
        <dbReference type="EMBL" id="PTM51090.1"/>
    </source>
</evidence>
<gene>
    <name evidence="8" type="ORF">C8P69_11118</name>
</gene>
<proteinExistence type="predicted"/>
<evidence type="ECO:0000256" key="5">
    <source>
        <dbReference type="ARBA" id="ARBA00023136"/>
    </source>
</evidence>
<keyword evidence="4 6" id="KW-1133">Transmembrane helix</keyword>
<evidence type="ECO:0000256" key="1">
    <source>
        <dbReference type="ARBA" id="ARBA00004651"/>
    </source>
</evidence>
<feature type="transmembrane region" description="Helical" evidence="6">
    <location>
        <begin position="269"/>
        <end position="289"/>
    </location>
</feature>
<evidence type="ECO:0000256" key="2">
    <source>
        <dbReference type="ARBA" id="ARBA00022475"/>
    </source>
</evidence>
<organism evidence="8 9">
    <name type="scientific">Phreatobacter oligotrophus</name>
    <dbReference type="NCBI Taxonomy" id="1122261"/>
    <lineage>
        <taxon>Bacteria</taxon>
        <taxon>Pseudomonadati</taxon>
        <taxon>Pseudomonadota</taxon>
        <taxon>Alphaproteobacteria</taxon>
        <taxon>Hyphomicrobiales</taxon>
        <taxon>Phreatobacteraceae</taxon>
        <taxon>Phreatobacter</taxon>
    </lineage>
</organism>
<dbReference type="AlphaFoldDB" id="A0A2T4YXK4"/>
<keyword evidence="2" id="KW-1003">Cell membrane</keyword>
<evidence type="ECO:0000313" key="9">
    <source>
        <dbReference type="Proteomes" id="UP000241808"/>
    </source>
</evidence>
<protein>
    <submittedName>
        <fullName evidence="8">Tight adherence protein B</fullName>
    </submittedName>
</protein>
<dbReference type="GO" id="GO:0005886">
    <property type="term" value="C:plasma membrane"/>
    <property type="evidence" value="ECO:0007669"/>
    <property type="project" value="UniProtKB-SubCell"/>
</dbReference>
<dbReference type="EMBL" id="PZZL01000011">
    <property type="protein sequence ID" value="PTM51090.1"/>
    <property type="molecule type" value="Genomic_DNA"/>
</dbReference>
<dbReference type="PANTHER" id="PTHR35007:SF1">
    <property type="entry name" value="PILUS ASSEMBLY PROTEIN"/>
    <property type="match status" value="1"/>
</dbReference>
<name>A0A2T4YXK4_9HYPH</name>
<evidence type="ECO:0000256" key="3">
    <source>
        <dbReference type="ARBA" id="ARBA00022692"/>
    </source>
</evidence>
<dbReference type="InterPro" id="IPR018076">
    <property type="entry name" value="T2SS_GspF_dom"/>
</dbReference>
<feature type="transmembrane region" description="Helical" evidence="6">
    <location>
        <begin position="301"/>
        <end position="320"/>
    </location>
</feature>
<dbReference type="Pfam" id="PF00482">
    <property type="entry name" value="T2SSF"/>
    <property type="match status" value="1"/>
</dbReference>
<accession>A0A2T4YXK4</accession>
<dbReference type="Gene3D" id="1.20.81.30">
    <property type="entry name" value="Type II secretion system (T2SS), domain F"/>
    <property type="match status" value="1"/>
</dbReference>
<sequence length="328" mass="36359">MIPLDTLAIFVLATICAGGLAYALIYPFLSGEVKAEARRDAVAGTLARPTRAPTKSEEASAKRVSVEDTLKELERKQKNSAKPPLNIRISQAGLTWTVRQFYIFSAVLAVIGALIPVFMGMPLYMPAAFAIAFGLGFPQWFLNFKKKRRMMAFLNELANSVDVIVRGVKAGLPLGDCLRIVATESQEPVRTEFRHIVEQTALGIPLHEAVMKLYERMPVPEANFFCIVVSIQQKAGGNLSETLGNLSKVLRDRKKMKAKIVALSQEAKSSAAIIASLPPAVMFFVYLSTPQYISLLWTTDMGRLLLAVCLFWMFTGVMVMRKMINFDF</sequence>
<dbReference type="PANTHER" id="PTHR35007">
    <property type="entry name" value="INTEGRAL MEMBRANE PROTEIN-RELATED"/>
    <property type="match status" value="1"/>
</dbReference>
<dbReference type="InterPro" id="IPR042094">
    <property type="entry name" value="T2SS_GspF_sf"/>
</dbReference>
<feature type="transmembrane region" description="Helical" evidence="6">
    <location>
        <begin position="6"/>
        <end position="29"/>
    </location>
</feature>